<comment type="catalytic activity">
    <reaction evidence="10">
        <text>4-CDP-2-C-methyl-D-erythritol + ATP = 4-CDP-2-C-methyl-D-erythritol 2-phosphate + ADP + H(+)</text>
        <dbReference type="Rhea" id="RHEA:18437"/>
        <dbReference type="ChEBI" id="CHEBI:15378"/>
        <dbReference type="ChEBI" id="CHEBI:30616"/>
        <dbReference type="ChEBI" id="CHEBI:57823"/>
        <dbReference type="ChEBI" id="CHEBI:57919"/>
        <dbReference type="ChEBI" id="CHEBI:456216"/>
        <dbReference type="EC" id="2.7.1.148"/>
    </reaction>
</comment>
<evidence type="ECO:0000313" key="13">
    <source>
        <dbReference type="EMBL" id="MEX0408936.1"/>
    </source>
</evidence>
<dbReference type="RefSeq" id="WP_367956795.1">
    <property type="nucleotide sequence ID" value="NZ_JBDPGJ010000007.1"/>
</dbReference>
<evidence type="ECO:0000313" key="14">
    <source>
        <dbReference type="Proteomes" id="UP001556692"/>
    </source>
</evidence>
<evidence type="ECO:0000259" key="11">
    <source>
        <dbReference type="Pfam" id="PF00288"/>
    </source>
</evidence>
<comment type="caution">
    <text evidence="13">The sequence shown here is derived from an EMBL/GenBank/DDBJ whole genome shotgun (WGS) entry which is preliminary data.</text>
</comment>
<evidence type="ECO:0000256" key="6">
    <source>
        <dbReference type="ARBA" id="ARBA00022777"/>
    </source>
</evidence>
<dbReference type="InterPro" id="IPR013750">
    <property type="entry name" value="GHMP_kinase_C_dom"/>
</dbReference>
<keyword evidence="4 10" id="KW-0808">Transferase</keyword>
<reference evidence="13 14" key="1">
    <citation type="submission" date="2024-05" db="EMBL/GenBank/DDBJ databases">
        <authorList>
            <person name="Jiang F."/>
        </authorList>
    </citation>
    <scope>NUCLEOTIDE SEQUENCE [LARGE SCALE GENOMIC DNA]</scope>
    <source>
        <strain evidence="13 14">LZ166</strain>
    </source>
</reference>
<dbReference type="EC" id="2.7.1.148" evidence="2 10"/>
<evidence type="ECO:0000256" key="4">
    <source>
        <dbReference type="ARBA" id="ARBA00022679"/>
    </source>
</evidence>
<evidence type="ECO:0000256" key="9">
    <source>
        <dbReference type="ARBA" id="ARBA00032554"/>
    </source>
</evidence>
<dbReference type="PANTHER" id="PTHR43527">
    <property type="entry name" value="4-DIPHOSPHOCYTIDYL-2-C-METHYL-D-ERYTHRITOL KINASE, CHLOROPLASTIC"/>
    <property type="match status" value="1"/>
</dbReference>
<evidence type="ECO:0000256" key="7">
    <source>
        <dbReference type="ARBA" id="ARBA00022840"/>
    </source>
</evidence>
<feature type="active site" evidence="10">
    <location>
        <position position="142"/>
    </location>
</feature>
<dbReference type="PIRSF" id="PIRSF010376">
    <property type="entry name" value="IspE"/>
    <property type="match status" value="1"/>
</dbReference>
<dbReference type="Gene3D" id="3.30.230.10">
    <property type="match status" value="1"/>
</dbReference>
<protein>
    <recommendedName>
        <fullName evidence="3 10">4-diphosphocytidyl-2-C-methyl-D-erythritol kinase</fullName>
        <shortName evidence="10">CMK</shortName>
        <ecNumber evidence="2 10">2.7.1.148</ecNumber>
    </recommendedName>
    <alternativeName>
        <fullName evidence="9 10">4-(cytidine-5'-diphospho)-2-C-methyl-D-erythritol kinase</fullName>
    </alternativeName>
</protein>
<name>A0ABV3SR44_9HYPH</name>
<dbReference type="InterPro" id="IPR036554">
    <property type="entry name" value="GHMP_kinase_C_sf"/>
</dbReference>
<dbReference type="Pfam" id="PF08544">
    <property type="entry name" value="GHMP_kinases_C"/>
    <property type="match status" value="1"/>
</dbReference>
<dbReference type="NCBIfam" id="NF011202">
    <property type="entry name" value="PRK14608.1"/>
    <property type="match status" value="1"/>
</dbReference>
<dbReference type="HAMAP" id="MF_00061">
    <property type="entry name" value="IspE"/>
    <property type="match status" value="1"/>
</dbReference>
<keyword evidence="14" id="KW-1185">Reference proteome</keyword>
<dbReference type="InterPro" id="IPR014721">
    <property type="entry name" value="Ribsml_uS5_D2-typ_fold_subgr"/>
</dbReference>
<evidence type="ECO:0000259" key="12">
    <source>
        <dbReference type="Pfam" id="PF08544"/>
    </source>
</evidence>
<dbReference type="Gene3D" id="3.30.70.890">
    <property type="entry name" value="GHMP kinase, C-terminal domain"/>
    <property type="match status" value="1"/>
</dbReference>
<evidence type="ECO:0000256" key="1">
    <source>
        <dbReference type="ARBA" id="ARBA00009684"/>
    </source>
</evidence>
<dbReference type="InterPro" id="IPR004424">
    <property type="entry name" value="IspE"/>
</dbReference>
<sequence>MAQAPLSLSAPAKINLALHVTGRRADGYHLLETLAVFCELGDRLQFHPSAEDEFAVTGRFATGLSADDSNLVLRARDRVRLASGAAPCPPVSILLEKNLPVASGMGGGSSDAAAALRALSRLWDLRLSHPALAVLGADLGADVPMCLSGRPLLARGIGEEISPLEDWPELDVVLVNPGAGVSTPDVFRRLASRENPPLPPMPRHADHGAVCDWLAGTRNDLEEPARAIAPDIGQALDALRAAGAGFARMTGSGATCFGLFPGPRAAARAAAAIRSGHPGWFVEPTRTMGAHA</sequence>
<feature type="binding site" evidence="10">
    <location>
        <begin position="100"/>
        <end position="110"/>
    </location>
    <ligand>
        <name>ATP</name>
        <dbReference type="ChEBI" id="CHEBI:30616"/>
    </ligand>
</feature>
<keyword evidence="8 10" id="KW-0414">Isoprene biosynthesis</keyword>
<dbReference type="InterPro" id="IPR006204">
    <property type="entry name" value="GHMP_kinase_N_dom"/>
</dbReference>
<organism evidence="13 14">
    <name type="scientific">Aquibium pacificus</name>
    <dbReference type="NCBI Taxonomy" id="3153579"/>
    <lineage>
        <taxon>Bacteria</taxon>
        <taxon>Pseudomonadati</taxon>
        <taxon>Pseudomonadota</taxon>
        <taxon>Alphaproteobacteria</taxon>
        <taxon>Hyphomicrobiales</taxon>
        <taxon>Phyllobacteriaceae</taxon>
        <taxon>Aquibium</taxon>
    </lineage>
</organism>
<dbReference type="EMBL" id="JBDPGJ010000007">
    <property type="protein sequence ID" value="MEX0408936.1"/>
    <property type="molecule type" value="Genomic_DNA"/>
</dbReference>
<gene>
    <name evidence="10" type="primary">ispE</name>
    <name evidence="13" type="ORF">ABGN05_25175</name>
</gene>
<accession>A0ABV3SR44</accession>
<keyword evidence="7 10" id="KW-0067">ATP-binding</keyword>
<evidence type="ECO:0000256" key="3">
    <source>
        <dbReference type="ARBA" id="ARBA00017473"/>
    </source>
</evidence>
<proteinExistence type="inferred from homology"/>
<keyword evidence="5 10" id="KW-0547">Nucleotide-binding</keyword>
<dbReference type="Pfam" id="PF00288">
    <property type="entry name" value="GHMP_kinases_N"/>
    <property type="match status" value="1"/>
</dbReference>
<dbReference type="Proteomes" id="UP001556692">
    <property type="component" value="Unassembled WGS sequence"/>
</dbReference>
<dbReference type="SUPFAM" id="SSF55060">
    <property type="entry name" value="GHMP Kinase, C-terminal domain"/>
    <property type="match status" value="1"/>
</dbReference>
<evidence type="ECO:0000256" key="10">
    <source>
        <dbReference type="HAMAP-Rule" id="MF_00061"/>
    </source>
</evidence>
<feature type="domain" description="GHMP kinase N-terminal" evidence="11">
    <location>
        <begin position="70"/>
        <end position="149"/>
    </location>
</feature>
<keyword evidence="6 10" id="KW-0418">Kinase</keyword>
<comment type="pathway">
    <text evidence="10">Isoprenoid biosynthesis; isopentenyl diphosphate biosynthesis via DXP pathway; isopentenyl diphosphate from 1-deoxy-D-xylulose 5-phosphate: step 3/6.</text>
</comment>
<dbReference type="InterPro" id="IPR020568">
    <property type="entry name" value="Ribosomal_Su5_D2-typ_SF"/>
</dbReference>
<evidence type="ECO:0000256" key="8">
    <source>
        <dbReference type="ARBA" id="ARBA00023229"/>
    </source>
</evidence>
<feature type="active site" evidence="10">
    <location>
        <position position="13"/>
    </location>
</feature>
<evidence type="ECO:0000256" key="2">
    <source>
        <dbReference type="ARBA" id="ARBA00012052"/>
    </source>
</evidence>
<dbReference type="PANTHER" id="PTHR43527:SF2">
    <property type="entry name" value="4-DIPHOSPHOCYTIDYL-2-C-METHYL-D-ERYTHRITOL KINASE, CHLOROPLASTIC"/>
    <property type="match status" value="1"/>
</dbReference>
<evidence type="ECO:0000256" key="5">
    <source>
        <dbReference type="ARBA" id="ARBA00022741"/>
    </source>
</evidence>
<feature type="domain" description="GHMP kinase C-terminal" evidence="12">
    <location>
        <begin position="217"/>
        <end position="275"/>
    </location>
</feature>
<comment type="function">
    <text evidence="10">Catalyzes the phosphorylation of the position 2 hydroxy group of 4-diphosphocytidyl-2C-methyl-D-erythritol.</text>
</comment>
<dbReference type="SUPFAM" id="SSF54211">
    <property type="entry name" value="Ribosomal protein S5 domain 2-like"/>
    <property type="match status" value="1"/>
</dbReference>
<comment type="similarity">
    <text evidence="1 10">Belongs to the GHMP kinase family. IspE subfamily.</text>
</comment>
<dbReference type="NCBIfam" id="TIGR00154">
    <property type="entry name" value="ispE"/>
    <property type="match status" value="1"/>
</dbReference>
<dbReference type="GO" id="GO:0050515">
    <property type="term" value="F:4-(cytidine 5'-diphospho)-2-C-methyl-D-erythritol kinase activity"/>
    <property type="evidence" value="ECO:0007669"/>
    <property type="project" value="UniProtKB-EC"/>
</dbReference>